<protein>
    <submittedName>
        <fullName evidence="1">Uncharacterized protein</fullName>
    </submittedName>
</protein>
<accession>A0A645G598</accession>
<organism evidence="1">
    <name type="scientific">bioreactor metagenome</name>
    <dbReference type="NCBI Taxonomy" id="1076179"/>
    <lineage>
        <taxon>unclassified sequences</taxon>
        <taxon>metagenomes</taxon>
        <taxon>ecological metagenomes</taxon>
    </lineage>
</organism>
<reference evidence="1" key="1">
    <citation type="submission" date="2019-08" db="EMBL/GenBank/DDBJ databases">
        <authorList>
            <person name="Kucharzyk K."/>
            <person name="Murdoch R.W."/>
            <person name="Higgins S."/>
            <person name="Loffler F."/>
        </authorList>
    </citation>
    <scope>NUCLEOTIDE SEQUENCE</scope>
</reference>
<dbReference type="AlphaFoldDB" id="A0A645G598"/>
<sequence length="91" mass="9916">MTSHNTLTKFFRNESHLVKKVLAVTIFVILKPFGKGGAHAYAFQVGRGGFRSYGAEAETAIFVGLPGRKVVFHEERRHGGLLGGSPYNEGP</sequence>
<dbReference type="EMBL" id="VSSQ01070243">
    <property type="protein sequence ID" value="MPN22087.1"/>
    <property type="molecule type" value="Genomic_DNA"/>
</dbReference>
<comment type="caution">
    <text evidence="1">The sequence shown here is derived from an EMBL/GenBank/DDBJ whole genome shotgun (WGS) entry which is preliminary data.</text>
</comment>
<proteinExistence type="predicted"/>
<evidence type="ECO:0000313" key="1">
    <source>
        <dbReference type="EMBL" id="MPN22087.1"/>
    </source>
</evidence>
<name>A0A645G598_9ZZZZ</name>
<gene>
    <name evidence="1" type="ORF">SDC9_169470</name>
</gene>